<name>A0ABW4P000_9NOCA</name>
<protein>
    <recommendedName>
        <fullName evidence="3">PE family protein</fullName>
    </recommendedName>
</protein>
<reference evidence="2" key="1">
    <citation type="journal article" date="2019" name="Int. J. Syst. Evol. Microbiol.">
        <title>The Global Catalogue of Microorganisms (GCM) 10K type strain sequencing project: providing services to taxonomists for standard genome sequencing and annotation.</title>
        <authorList>
            <consortium name="The Broad Institute Genomics Platform"/>
            <consortium name="The Broad Institute Genome Sequencing Center for Infectious Disease"/>
            <person name="Wu L."/>
            <person name="Ma J."/>
        </authorList>
    </citation>
    <scope>NUCLEOTIDE SEQUENCE [LARGE SCALE GENOMIC DNA]</scope>
    <source>
        <strain evidence="2">DT72</strain>
    </source>
</reference>
<organism evidence="1 2">
    <name type="scientific">Rhodococcus gannanensis</name>
    <dbReference type="NCBI Taxonomy" id="1960308"/>
    <lineage>
        <taxon>Bacteria</taxon>
        <taxon>Bacillati</taxon>
        <taxon>Actinomycetota</taxon>
        <taxon>Actinomycetes</taxon>
        <taxon>Mycobacteriales</taxon>
        <taxon>Nocardiaceae</taxon>
        <taxon>Rhodococcus</taxon>
    </lineage>
</organism>
<dbReference type="EMBL" id="JBHUFB010000008">
    <property type="protein sequence ID" value="MFD1811777.1"/>
    <property type="molecule type" value="Genomic_DNA"/>
</dbReference>
<sequence>MSDEVIPNPSDSVLRWASLGQAAAAGELQLADGVAERCAQHCDRFIEKLEILKEQAMTLTVRGSFGTLPSGIAVAEKLSLLAVGGEYSMVQALSDHIAVVTEMKAMFMQIGASYAATEDANAASFGSIESEL</sequence>
<evidence type="ECO:0008006" key="3">
    <source>
        <dbReference type="Google" id="ProtNLM"/>
    </source>
</evidence>
<evidence type="ECO:0000313" key="1">
    <source>
        <dbReference type="EMBL" id="MFD1811777.1"/>
    </source>
</evidence>
<evidence type="ECO:0000313" key="2">
    <source>
        <dbReference type="Proteomes" id="UP001597286"/>
    </source>
</evidence>
<accession>A0ABW4P000</accession>
<dbReference type="Proteomes" id="UP001597286">
    <property type="component" value="Unassembled WGS sequence"/>
</dbReference>
<keyword evidence="2" id="KW-1185">Reference proteome</keyword>
<dbReference type="RefSeq" id="WP_378484320.1">
    <property type="nucleotide sequence ID" value="NZ_JBHUFB010000008.1"/>
</dbReference>
<comment type="caution">
    <text evidence="1">The sequence shown here is derived from an EMBL/GenBank/DDBJ whole genome shotgun (WGS) entry which is preliminary data.</text>
</comment>
<proteinExistence type="predicted"/>
<gene>
    <name evidence="1" type="ORF">ACFSJG_06085</name>
</gene>